<feature type="transmembrane region" description="Helical" evidence="1">
    <location>
        <begin position="146"/>
        <end position="164"/>
    </location>
</feature>
<feature type="transmembrane region" description="Helical" evidence="1">
    <location>
        <begin position="226"/>
        <end position="246"/>
    </location>
</feature>
<feature type="transmembrane region" description="Helical" evidence="1">
    <location>
        <begin position="266"/>
        <end position="287"/>
    </location>
</feature>
<comment type="caution">
    <text evidence="2">The sequence shown here is derived from an EMBL/GenBank/DDBJ whole genome shotgun (WGS) entry which is preliminary data.</text>
</comment>
<evidence type="ECO:0000256" key="1">
    <source>
        <dbReference type="SAM" id="Phobius"/>
    </source>
</evidence>
<dbReference type="EMBL" id="WIXE01021973">
    <property type="protein sequence ID" value="KAK5967888.1"/>
    <property type="molecule type" value="Genomic_DNA"/>
</dbReference>
<evidence type="ECO:0000313" key="3">
    <source>
        <dbReference type="Proteomes" id="UP001331761"/>
    </source>
</evidence>
<gene>
    <name evidence="2" type="ORF">GCK32_008393</name>
</gene>
<proteinExistence type="predicted"/>
<reference evidence="2 3" key="1">
    <citation type="submission" date="2019-10" db="EMBL/GenBank/DDBJ databases">
        <title>Assembly and Annotation for the nematode Trichostrongylus colubriformis.</title>
        <authorList>
            <person name="Martin J."/>
        </authorList>
    </citation>
    <scope>NUCLEOTIDE SEQUENCE [LARGE SCALE GENOMIC DNA]</scope>
    <source>
        <strain evidence="2">G859</strain>
        <tissue evidence="2">Whole worm</tissue>
    </source>
</reference>
<keyword evidence="1" id="KW-1133">Transmembrane helix</keyword>
<sequence length="306" mass="33863">MICRQTTDGSGAITYSCRQEGLLFYAHRSFEPGKPGALIVLAVEAFLIFVFWTCTALMRVDFSKTFVAITMAPLTFRAAVLLFHSAIIHVMDFPDINVIDGLSDAERVLETTGCFSFIIGSIIFSSMAIHVAWVKKAPERWQITSLPYMLTVFLICAMTIFDVFPPKIANFDYSNLSPLIFLAILSGSAVIIAGLLIAVCVVGALRPDSKYGIHFGDPVIVYSRSRMFWTIPLMIVAGLASLFDLMGNLSADPYFSTIAMSILPPLLLLSVFLLLPAYRTALFCCFANNRQRNKVRPLTITVRPMS</sequence>
<keyword evidence="1" id="KW-0812">Transmembrane</keyword>
<feature type="transmembrane region" description="Helical" evidence="1">
    <location>
        <begin position="65"/>
        <end position="88"/>
    </location>
</feature>
<feature type="transmembrane region" description="Helical" evidence="1">
    <location>
        <begin position="108"/>
        <end position="134"/>
    </location>
</feature>
<feature type="transmembrane region" description="Helical" evidence="1">
    <location>
        <begin position="37"/>
        <end position="58"/>
    </location>
</feature>
<accession>A0AAN8FA98</accession>
<keyword evidence="3" id="KW-1185">Reference proteome</keyword>
<feature type="transmembrane region" description="Helical" evidence="1">
    <location>
        <begin position="176"/>
        <end position="205"/>
    </location>
</feature>
<protein>
    <submittedName>
        <fullName evidence="2">Uncharacterized protein</fullName>
    </submittedName>
</protein>
<organism evidence="2 3">
    <name type="scientific">Trichostrongylus colubriformis</name>
    <name type="common">Black scour worm</name>
    <dbReference type="NCBI Taxonomy" id="6319"/>
    <lineage>
        <taxon>Eukaryota</taxon>
        <taxon>Metazoa</taxon>
        <taxon>Ecdysozoa</taxon>
        <taxon>Nematoda</taxon>
        <taxon>Chromadorea</taxon>
        <taxon>Rhabditida</taxon>
        <taxon>Rhabditina</taxon>
        <taxon>Rhabditomorpha</taxon>
        <taxon>Strongyloidea</taxon>
        <taxon>Trichostrongylidae</taxon>
        <taxon>Trichostrongylus</taxon>
    </lineage>
</organism>
<name>A0AAN8FA98_TRICO</name>
<dbReference type="Proteomes" id="UP001331761">
    <property type="component" value="Unassembled WGS sequence"/>
</dbReference>
<keyword evidence="1" id="KW-0472">Membrane</keyword>
<evidence type="ECO:0000313" key="2">
    <source>
        <dbReference type="EMBL" id="KAK5967888.1"/>
    </source>
</evidence>
<dbReference type="AlphaFoldDB" id="A0AAN8FA98"/>